<feature type="domain" description="DUF4136" evidence="1">
    <location>
        <begin position="28"/>
        <end position="186"/>
    </location>
</feature>
<gene>
    <name evidence="2" type="ORF">AHMF7605_27460</name>
</gene>
<accession>A0A2T2YN86</accession>
<dbReference type="RefSeq" id="WP_106933136.1">
    <property type="nucleotide sequence ID" value="NZ_PYFT01000001.1"/>
</dbReference>
<organism evidence="2 3">
    <name type="scientific">Adhaeribacter arboris</name>
    <dbReference type="NCBI Taxonomy" id="2072846"/>
    <lineage>
        <taxon>Bacteria</taxon>
        <taxon>Pseudomonadati</taxon>
        <taxon>Bacteroidota</taxon>
        <taxon>Cytophagia</taxon>
        <taxon>Cytophagales</taxon>
        <taxon>Hymenobacteraceae</taxon>
        <taxon>Adhaeribacter</taxon>
    </lineage>
</organism>
<protein>
    <submittedName>
        <fullName evidence="2">DUF4136 domain-containing protein</fullName>
    </submittedName>
</protein>
<proteinExistence type="predicted"/>
<name>A0A2T2YN86_9BACT</name>
<dbReference type="EMBL" id="PYFT01000001">
    <property type="protein sequence ID" value="PSR56965.1"/>
    <property type="molecule type" value="Genomic_DNA"/>
</dbReference>
<reference evidence="2 3" key="1">
    <citation type="submission" date="2018-03" db="EMBL/GenBank/DDBJ databases">
        <title>Adhaeribacter sp. HMF7605 Genome sequencing and assembly.</title>
        <authorList>
            <person name="Kang H."/>
            <person name="Kang J."/>
            <person name="Cha I."/>
            <person name="Kim H."/>
            <person name="Joh K."/>
        </authorList>
    </citation>
    <scope>NUCLEOTIDE SEQUENCE [LARGE SCALE GENOMIC DNA]</scope>
    <source>
        <strain evidence="2 3">HMF7605</strain>
    </source>
</reference>
<dbReference type="Pfam" id="PF13590">
    <property type="entry name" value="DUF4136"/>
    <property type="match status" value="1"/>
</dbReference>
<dbReference type="Gene3D" id="3.30.160.670">
    <property type="match status" value="1"/>
</dbReference>
<comment type="caution">
    <text evidence="2">The sequence shown here is derived from an EMBL/GenBank/DDBJ whole genome shotgun (WGS) entry which is preliminary data.</text>
</comment>
<evidence type="ECO:0000313" key="2">
    <source>
        <dbReference type="EMBL" id="PSR56965.1"/>
    </source>
</evidence>
<sequence>MNRKIYGFILGLLLLHLSSCMNYYDHKVESDYSYSGNFKKYRTFNFIGVKSSENDSSKFNPFVENAIKSRMEVQGYRFNQNRPDLLVSYKLFYEDLLLKGYNQADITEFIETGRIFDEDEEFDPNVEKREYDPVKYNLKKGTLFIVLIDKKKNRAVWQGYASGVLENTVKNEAYLKSAVRSIFDRYKVFTEGYLQASQQQN</sequence>
<dbReference type="OrthoDB" id="875766at2"/>
<dbReference type="AlphaFoldDB" id="A0A2T2YN86"/>
<keyword evidence="3" id="KW-1185">Reference proteome</keyword>
<evidence type="ECO:0000313" key="3">
    <source>
        <dbReference type="Proteomes" id="UP000240357"/>
    </source>
</evidence>
<evidence type="ECO:0000259" key="1">
    <source>
        <dbReference type="Pfam" id="PF13590"/>
    </source>
</evidence>
<dbReference type="InterPro" id="IPR025411">
    <property type="entry name" value="DUF4136"/>
</dbReference>
<dbReference type="Proteomes" id="UP000240357">
    <property type="component" value="Unassembled WGS sequence"/>
</dbReference>